<evidence type="ECO:0000259" key="2">
    <source>
        <dbReference type="PROSITE" id="PS50883"/>
    </source>
</evidence>
<keyword evidence="1" id="KW-0812">Transmembrane</keyword>
<dbReference type="InterPro" id="IPR000160">
    <property type="entry name" value="GGDEF_dom"/>
</dbReference>
<dbReference type="SUPFAM" id="SSF141868">
    <property type="entry name" value="EAL domain-like"/>
    <property type="match status" value="1"/>
</dbReference>
<dbReference type="EMBL" id="JAAWWK010000004">
    <property type="protein sequence ID" value="NKI18392.1"/>
    <property type="molecule type" value="Genomic_DNA"/>
</dbReference>
<dbReference type="Pfam" id="PF22673">
    <property type="entry name" value="MCP-like_PDC_1"/>
    <property type="match status" value="1"/>
</dbReference>
<evidence type="ECO:0000256" key="1">
    <source>
        <dbReference type="SAM" id="Phobius"/>
    </source>
</evidence>
<sequence length="915" mass="102540">MPIALVIQVLSRSSRKKKPDNDFPIRWFHRLEFRVVASFAALFILVVVSLFIIGKTVGESLIRSQASQTVAGAGSDVLAELERRAAKASIIAHNMARAAQWVIDHDNGRLLLRDMLNPPGAESIIAGGGVWPEPFAFEPDCERCSIFWGRNASGELEFYNDYNLMEGAGYHREEWYVPARYLAPGQDYWSKPYIDPHSRQQMVTVSTPMHRNGELLGVATVDLKLEGIAELLAQATYSFGGYAFIVDRSGRLLSFPNEKMVREGDSPTGNSLEPYIHIDELARRYPEYRPIVAMLSVQMKGLKQRSTAIDTLAEKISDESYQIGREEAQRISSAYFFGTAEATRASQAGAIMGSDFLLGEKIYVSVTTMPGTFWNIVTVMPDSAARLEATEFVDSLFDVIIYAILTVLVVTWLLIRAQLAIPMKQMSQQLRTKLALQEGESELIFTEDRGELGALTHLFNQRTLQLLDSQQAIEHLAFYDPLTGLPNRHMLHVRLKALLASVAHGELHFALLFLDLDRFKHINDSLGHGFGDQLLVQIGERLRNGAGAELVARVGGDEFVSLVLSPVAQSEQLPARAEQVARHITELLGAAFDINGNDYHISTSIGISLCVNARDTSADDLLKQADTAMYHAKNSGRNTYCFFEDAMQKRADQRLKVEKELRYAIDNNQLELYYQPQLDSAGQCVSAEALVRWNHPERGVVAPGEFIPIAEESALIERLGRWVLRAGCWQLQEWQNDGIYLDHLAINVCARQFHCGDIVQDVRDALDYFGVDPSRIILEITESLIVENVIDTISKMNELKTLGVRISLDDFGTGYSSLRYLKQLPIHQLKIDQSFVRDVASDESDLVIVETILSMAHHLRLEVVAEGVETEEQLALLQARNCEYFQGYYFCRPVPSAQFVAYVEEARNKATLAQI</sequence>
<feature type="transmembrane region" description="Helical" evidence="1">
    <location>
        <begin position="400"/>
        <end position="421"/>
    </location>
</feature>
<dbReference type="InterPro" id="IPR029787">
    <property type="entry name" value="Nucleotide_cyclase"/>
</dbReference>
<evidence type="ECO:0000259" key="3">
    <source>
        <dbReference type="PROSITE" id="PS50887"/>
    </source>
</evidence>
<dbReference type="Proteomes" id="UP000765845">
    <property type="component" value="Unassembled WGS sequence"/>
</dbReference>
<dbReference type="PROSITE" id="PS50887">
    <property type="entry name" value="GGDEF"/>
    <property type="match status" value="1"/>
</dbReference>
<dbReference type="InterPro" id="IPR035919">
    <property type="entry name" value="EAL_sf"/>
</dbReference>
<dbReference type="Gene3D" id="3.20.20.450">
    <property type="entry name" value="EAL domain"/>
    <property type="match status" value="1"/>
</dbReference>
<evidence type="ECO:0000313" key="4">
    <source>
        <dbReference type="EMBL" id="NKI18392.1"/>
    </source>
</evidence>
<keyword evidence="1" id="KW-0472">Membrane</keyword>
<dbReference type="InterPro" id="IPR043128">
    <property type="entry name" value="Rev_trsase/Diguanyl_cyclase"/>
</dbReference>
<name>A0ABX1GGR6_9GAMM</name>
<dbReference type="Pfam" id="PF00990">
    <property type="entry name" value="GGDEF"/>
    <property type="match status" value="1"/>
</dbReference>
<dbReference type="CDD" id="cd01949">
    <property type="entry name" value="GGDEF"/>
    <property type="match status" value="1"/>
</dbReference>
<feature type="domain" description="EAL" evidence="2">
    <location>
        <begin position="654"/>
        <end position="907"/>
    </location>
</feature>
<reference evidence="4 5" key="1">
    <citation type="submission" date="2020-04" db="EMBL/GenBank/DDBJ databases">
        <authorList>
            <person name="Yoon J."/>
        </authorList>
    </citation>
    <scope>NUCLEOTIDE SEQUENCE [LARGE SCALE GENOMIC DNA]</scope>
    <source>
        <strain evidence="4 5">KMU-166</strain>
    </source>
</reference>
<feature type="domain" description="GGDEF" evidence="3">
    <location>
        <begin position="507"/>
        <end position="645"/>
    </location>
</feature>
<keyword evidence="5" id="KW-1185">Reference proteome</keyword>
<gene>
    <name evidence="4" type="ORF">HCU74_13325</name>
</gene>
<dbReference type="Pfam" id="PF00563">
    <property type="entry name" value="EAL"/>
    <property type="match status" value="1"/>
</dbReference>
<dbReference type="CDD" id="cd12913">
    <property type="entry name" value="PDC1_MCP_like"/>
    <property type="match status" value="1"/>
</dbReference>
<dbReference type="PANTHER" id="PTHR44757:SF2">
    <property type="entry name" value="BIOFILM ARCHITECTURE MAINTENANCE PROTEIN MBAA"/>
    <property type="match status" value="1"/>
</dbReference>
<proteinExistence type="predicted"/>
<protein>
    <submittedName>
        <fullName evidence="4">EAL domain-containing protein</fullName>
    </submittedName>
</protein>
<dbReference type="PROSITE" id="PS50883">
    <property type="entry name" value="EAL"/>
    <property type="match status" value="1"/>
</dbReference>
<accession>A0ABX1GGR6</accession>
<feature type="transmembrane region" description="Helical" evidence="1">
    <location>
        <begin position="31"/>
        <end position="53"/>
    </location>
</feature>
<dbReference type="CDD" id="cd01948">
    <property type="entry name" value="EAL"/>
    <property type="match status" value="1"/>
</dbReference>
<dbReference type="SMART" id="SM00267">
    <property type="entry name" value="GGDEF"/>
    <property type="match status" value="1"/>
</dbReference>
<evidence type="ECO:0000313" key="5">
    <source>
        <dbReference type="Proteomes" id="UP000765845"/>
    </source>
</evidence>
<dbReference type="SUPFAM" id="SSF55073">
    <property type="entry name" value="Nucleotide cyclase"/>
    <property type="match status" value="1"/>
</dbReference>
<dbReference type="InterPro" id="IPR052155">
    <property type="entry name" value="Biofilm_reg_signaling"/>
</dbReference>
<dbReference type="Gene3D" id="3.30.450.20">
    <property type="entry name" value="PAS domain"/>
    <property type="match status" value="1"/>
</dbReference>
<comment type="caution">
    <text evidence="4">The sequence shown here is derived from an EMBL/GenBank/DDBJ whole genome shotgun (WGS) entry which is preliminary data.</text>
</comment>
<organism evidence="4 5">
    <name type="scientific">Spongiibacter thalassae</name>
    <dbReference type="NCBI Taxonomy" id="2721624"/>
    <lineage>
        <taxon>Bacteria</taxon>
        <taxon>Pseudomonadati</taxon>
        <taxon>Pseudomonadota</taxon>
        <taxon>Gammaproteobacteria</taxon>
        <taxon>Cellvibrionales</taxon>
        <taxon>Spongiibacteraceae</taxon>
        <taxon>Spongiibacter</taxon>
    </lineage>
</organism>
<dbReference type="RefSeq" id="WP_168450906.1">
    <property type="nucleotide sequence ID" value="NZ_JAAWWK010000004.1"/>
</dbReference>
<keyword evidence="1" id="KW-1133">Transmembrane helix</keyword>
<dbReference type="PANTHER" id="PTHR44757">
    <property type="entry name" value="DIGUANYLATE CYCLASE DGCP"/>
    <property type="match status" value="1"/>
</dbReference>
<dbReference type="InterPro" id="IPR001633">
    <property type="entry name" value="EAL_dom"/>
</dbReference>
<dbReference type="Gene3D" id="3.30.70.270">
    <property type="match status" value="1"/>
</dbReference>
<dbReference type="NCBIfam" id="TIGR00254">
    <property type="entry name" value="GGDEF"/>
    <property type="match status" value="1"/>
</dbReference>
<dbReference type="SMART" id="SM00052">
    <property type="entry name" value="EAL"/>
    <property type="match status" value="1"/>
</dbReference>